<evidence type="ECO:0000313" key="2">
    <source>
        <dbReference type="EMBL" id="KAK0427800.1"/>
    </source>
</evidence>
<keyword evidence="1" id="KW-0472">Membrane</keyword>
<feature type="transmembrane region" description="Helical" evidence="1">
    <location>
        <begin position="40"/>
        <end position="67"/>
    </location>
</feature>
<evidence type="ECO:0000256" key="1">
    <source>
        <dbReference type="SAM" id="Phobius"/>
    </source>
</evidence>
<keyword evidence="1" id="KW-0812">Transmembrane</keyword>
<gene>
    <name evidence="2" type="ORF">QR680_010431</name>
</gene>
<dbReference type="EMBL" id="JAUCMV010000001">
    <property type="protein sequence ID" value="KAK0427800.1"/>
    <property type="molecule type" value="Genomic_DNA"/>
</dbReference>
<dbReference type="AlphaFoldDB" id="A0AA39IQ61"/>
<comment type="caution">
    <text evidence="2">The sequence shown here is derived from an EMBL/GenBank/DDBJ whole genome shotgun (WGS) entry which is preliminary data.</text>
</comment>
<protein>
    <submittedName>
        <fullName evidence="2">Uncharacterized protein</fullName>
    </submittedName>
</protein>
<dbReference type="Proteomes" id="UP001175271">
    <property type="component" value="Unassembled WGS sequence"/>
</dbReference>
<accession>A0AA39IQ61</accession>
<keyword evidence="1" id="KW-1133">Transmembrane helix</keyword>
<reference evidence="2" key="1">
    <citation type="submission" date="2023-06" db="EMBL/GenBank/DDBJ databases">
        <title>Genomic analysis of the entomopathogenic nematode Steinernema hermaphroditum.</title>
        <authorList>
            <person name="Schwarz E.M."/>
            <person name="Heppert J.K."/>
            <person name="Baniya A."/>
            <person name="Schwartz H.T."/>
            <person name="Tan C.-H."/>
            <person name="Antoshechkin I."/>
            <person name="Sternberg P.W."/>
            <person name="Goodrich-Blair H."/>
            <person name="Dillman A.R."/>
        </authorList>
    </citation>
    <scope>NUCLEOTIDE SEQUENCE</scope>
    <source>
        <strain evidence="2">PS9179</strain>
        <tissue evidence="2">Whole animal</tissue>
    </source>
</reference>
<sequence length="76" mass="8807">MSWNLLTITFAALLHFHPQYPLFCLRAAGPIALIISNDYVAHFFSLLMFICMCNCGLALAFSHRYFLFACLRMARW</sequence>
<name>A0AA39IQ61_9BILA</name>
<proteinExistence type="predicted"/>
<keyword evidence="3" id="KW-1185">Reference proteome</keyword>
<evidence type="ECO:0000313" key="3">
    <source>
        <dbReference type="Proteomes" id="UP001175271"/>
    </source>
</evidence>
<organism evidence="2 3">
    <name type="scientific">Steinernema hermaphroditum</name>
    <dbReference type="NCBI Taxonomy" id="289476"/>
    <lineage>
        <taxon>Eukaryota</taxon>
        <taxon>Metazoa</taxon>
        <taxon>Ecdysozoa</taxon>
        <taxon>Nematoda</taxon>
        <taxon>Chromadorea</taxon>
        <taxon>Rhabditida</taxon>
        <taxon>Tylenchina</taxon>
        <taxon>Panagrolaimomorpha</taxon>
        <taxon>Strongyloidoidea</taxon>
        <taxon>Steinernematidae</taxon>
        <taxon>Steinernema</taxon>
    </lineage>
</organism>